<sequence length="143" mass="16582">MVDRTMPRVQEVLFPVLRAKLPGVQVVSWVPDVDYRAFPILEVRRLGGLPRDVRRLDRPVIEMTAYSRGGLVATENLLLDARQIIWDMVENQTLTPAGYLHSYFETMGPTQFDSPFDDSWRVQCLIQLAVRPPKTREQDAEWR</sequence>
<evidence type="ECO:0000313" key="2">
    <source>
        <dbReference type="Proteomes" id="UP001501116"/>
    </source>
</evidence>
<protein>
    <recommendedName>
        <fullName evidence="3">Tail terminator</fullName>
    </recommendedName>
</protein>
<comment type="caution">
    <text evidence="1">The sequence shown here is derived from an EMBL/GenBank/DDBJ whole genome shotgun (WGS) entry which is preliminary data.</text>
</comment>
<evidence type="ECO:0008006" key="3">
    <source>
        <dbReference type="Google" id="ProtNLM"/>
    </source>
</evidence>
<accession>A0ABN2Q119</accession>
<dbReference type="Proteomes" id="UP001501116">
    <property type="component" value="Unassembled WGS sequence"/>
</dbReference>
<dbReference type="RefSeq" id="WP_344412793.1">
    <property type="nucleotide sequence ID" value="NZ_BAAANN010000002.1"/>
</dbReference>
<keyword evidence="2" id="KW-1185">Reference proteome</keyword>
<reference evidence="1 2" key="1">
    <citation type="journal article" date="2019" name="Int. J. Syst. Evol. Microbiol.">
        <title>The Global Catalogue of Microorganisms (GCM) 10K type strain sequencing project: providing services to taxonomists for standard genome sequencing and annotation.</title>
        <authorList>
            <consortium name="The Broad Institute Genomics Platform"/>
            <consortium name="The Broad Institute Genome Sequencing Center for Infectious Disease"/>
            <person name="Wu L."/>
            <person name="Ma J."/>
        </authorList>
    </citation>
    <scope>NUCLEOTIDE SEQUENCE [LARGE SCALE GENOMIC DNA]</scope>
    <source>
        <strain evidence="1 2">JCM 14545</strain>
    </source>
</reference>
<proteinExistence type="predicted"/>
<gene>
    <name evidence="1" type="ORF">GCM10009754_04530</name>
</gene>
<evidence type="ECO:0000313" key="1">
    <source>
        <dbReference type="EMBL" id="GAA1940417.1"/>
    </source>
</evidence>
<dbReference type="EMBL" id="BAAANN010000002">
    <property type="protein sequence ID" value="GAA1940417.1"/>
    <property type="molecule type" value="Genomic_DNA"/>
</dbReference>
<name>A0ABN2Q119_9PSEU</name>
<organism evidence="1 2">
    <name type="scientific">Amycolatopsis minnesotensis</name>
    <dbReference type="NCBI Taxonomy" id="337894"/>
    <lineage>
        <taxon>Bacteria</taxon>
        <taxon>Bacillati</taxon>
        <taxon>Actinomycetota</taxon>
        <taxon>Actinomycetes</taxon>
        <taxon>Pseudonocardiales</taxon>
        <taxon>Pseudonocardiaceae</taxon>
        <taxon>Amycolatopsis</taxon>
    </lineage>
</organism>